<name>A0A382IGB6_9ZZZZ</name>
<reference evidence="1" key="1">
    <citation type="submission" date="2018-05" db="EMBL/GenBank/DDBJ databases">
        <authorList>
            <person name="Lanie J.A."/>
            <person name="Ng W.-L."/>
            <person name="Kazmierczak K.M."/>
            <person name="Andrzejewski T.M."/>
            <person name="Davidsen T.M."/>
            <person name="Wayne K.J."/>
            <person name="Tettelin H."/>
            <person name="Glass J.I."/>
            <person name="Rusch D."/>
            <person name="Podicherti R."/>
            <person name="Tsui H.-C.T."/>
            <person name="Winkler M.E."/>
        </authorList>
    </citation>
    <scope>NUCLEOTIDE SEQUENCE</scope>
</reference>
<gene>
    <name evidence="1" type="ORF">METZ01_LOCUS251131</name>
</gene>
<dbReference type="InterPro" id="IPR052960">
    <property type="entry name" value="GlcN6P_deaminase-like"/>
</dbReference>
<dbReference type="Gene3D" id="3.40.50.10320">
    <property type="entry name" value="LmbE-like"/>
    <property type="match status" value="1"/>
</dbReference>
<dbReference type="InterPro" id="IPR024078">
    <property type="entry name" value="LmbE-like_dom_sf"/>
</dbReference>
<dbReference type="PANTHER" id="PTHR42892:SF1">
    <property type="entry name" value="GLUCOSAMINE-6-PHOSPHATE ISOMERASE"/>
    <property type="match status" value="1"/>
</dbReference>
<feature type="non-terminal residue" evidence="1">
    <location>
        <position position="1"/>
    </location>
</feature>
<accession>A0A382IGB6</accession>
<sequence>PHHDDIMLGMMPHIIHLIREPSNSHHFVNMTSGFTSVTNGFIINILSFTLEFLLQGKIQMTDFPDFFSEGYKLKWDKDVFHYLDNLAKLDKSEQNRALAHRVIRGLIKIYPIKDKNDLEVRINSIISELMHCYDGEKNSAEIQKLKGIIREYEEELVWSNYGVRVQDIYHLRLGFYTGDIFTKSPERNRDVLPILKQLKEIKPTVISLALDPEGSGPDTHYKVLQAIADAVRIWNDETDLSHLRIWGYRNVWYRFDLAEADMIVPVTLNSMAIIRSTFMNCYLSQRDASFPSYELDGPFCDLSQKIWVEQHQDLQLMLGRDYWYQNENPHLRAVHGAVYLKEMNVETFLTVARELEESMEGFSLSKN</sequence>
<dbReference type="AlphaFoldDB" id="A0A382IGB6"/>
<dbReference type="EMBL" id="UINC01067013">
    <property type="protein sequence ID" value="SVB98277.1"/>
    <property type="molecule type" value="Genomic_DNA"/>
</dbReference>
<dbReference type="PANTHER" id="PTHR42892">
    <property type="entry name" value="GLUCOSAMINE-6-PHOSPHATE DEAMINASE-LIKE PROTEIN BT_0258-RELATED"/>
    <property type="match status" value="1"/>
</dbReference>
<protein>
    <recommendedName>
        <fullName evidence="2">Glucosamine/galactosamine-6-phosphate isomerase domain-containing protein</fullName>
    </recommendedName>
</protein>
<organism evidence="1">
    <name type="scientific">marine metagenome</name>
    <dbReference type="NCBI Taxonomy" id="408172"/>
    <lineage>
        <taxon>unclassified sequences</taxon>
        <taxon>metagenomes</taxon>
        <taxon>ecological metagenomes</taxon>
    </lineage>
</organism>
<dbReference type="SUPFAM" id="SSF102588">
    <property type="entry name" value="LmbE-like"/>
    <property type="match status" value="1"/>
</dbReference>
<evidence type="ECO:0008006" key="2">
    <source>
        <dbReference type="Google" id="ProtNLM"/>
    </source>
</evidence>
<proteinExistence type="predicted"/>
<evidence type="ECO:0000313" key="1">
    <source>
        <dbReference type="EMBL" id="SVB98277.1"/>
    </source>
</evidence>